<gene>
    <name evidence="1" type="ORF">CON36_31380</name>
</gene>
<evidence type="ECO:0000313" key="1">
    <source>
        <dbReference type="EMBL" id="PDZ94888.1"/>
    </source>
</evidence>
<protein>
    <submittedName>
        <fullName evidence="1">Uncharacterized protein</fullName>
    </submittedName>
</protein>
<name>A0A9X6STH1_BACCE</name>
<dbReference type="AlphaFoldDB" id="A0A9X6STH1"/>
<reference evidence="1 2" key="1">
    <citation type="submission" date="2017-09" db="EMBL/GenBank/DDBJ databases">
        <title>Large-scale bioinformatics analysis of Bacillus genomes uncovers conserved roles of natural products in bacterial physiology.</title>
        <authorList>
            <consortium name="Agbiome Team Llc"/>
            <person name="Bleich R.M."/>
            <person name="Grubbs K.J."/>
            <person name="Santa Maria K.C."/>
            <person name="Allen S.E."/>
            <person name="Farag S."/>
            <person name="Shank E.A."/>
            <person name="Bowers A."/>
        </authorList>
    </citation>
    <scope>NUCLEOTIDE SEQUENCE [LARGE SCALE GENOMIC DNA]</scope>
    <source>
        <strain evidence="1 2">AFS092789</strain>
    </source>
</reference>
<accession>A0A9X6STH1</accession>
<proteinExistence type="predicted"/>
<organism evidence="1 2">
    <name type="scientific">Bacillus cereus</name>
    <dbReference type="NCBI Taxonomy" id="1396"/>
    <lineage>
        <taxon>Bacteria</taxon>
        <taxon>Bacillati</taxon>
        <taxon>Bacillota</taxon>
        <taxon>Bacilli</taxon>
        <taxon>Bacillales</taxon>
        <taxon>Bacillaceae</taxon>
        <taxon>Bacillus</taxon>
        <taxon>Bacillus cereus group</taxon>
    </lineage>
</organism>
<dbReference type="EMBL" id="NVMX01000095">
    <property type="protein sequence ID" value="PDZ94888.1"/>
    <property type="molecule type" value="Genomic_DNA"/>
</dbReference>
<sequence>MTKMKIEDLPENVQHILKIMRGEIELPPRKRIKPIDFYSYEAKDVFPNSPDMQRYFNKMKHKELERRKYVGEIKNRY</sequence>
<dbReference type="RefSeq" id="WP_098006470.1">
    <property type="nucleotide sequence ID" value="NZ_NUJB01000007.1"/>
</dbReference>
<comment type="caution">
    <text evidence="1">The sequence shown here is derived from an EMBL/GenBank/DDBJ whole genome shotgun (WGS) entry which is preliminary data.</text>
</comment>
<evidence type="ECO:0000313" key="2">
    <source>
        <dbReference type="Proteomes" id="UP000219922"/>
    </source>
</evidence>
<dbReference type="Proteomes" id="UP000219922">
    <property type="component" value="Unassembled WGS sequence"/>
</dbReference>